<keyword evidence="3" id="KW-1185">Reference proteome</keyword>
<dbReference type="EMBL" id="OX459941">
    <property type="protein sequence ID" value="CAI9176034.1"/>
    <property type="molecule type" value="Genomic_DNA"/>
</dbReference>
<evidence type="ECO:0000313" key="2">
    <source>
        <dbReference type="EMBL" id="CAI9176034.1"/>
    </source>
</evidence>
<name>A0ABN8ZQJ3_RANTA</name>
<feature type="region of interest" description="Disordered" evidence="1">
    <location>
        <begin position="1"/>
        <end position="21"/>
    </location>
</feature>
<protein>
    <submittedName>
        <fullName evidence="2">Uncharacterized protein</fullName>
    </submittedName>
</protein>
<dbReference type="Proteomes" id="UP001176941">
    <property type="component" value="Chromosome 5"/>
</dbReference>
<organism evidence="2 3">
    <name type="scientific">Rangifer tarandus platyrhynchus</name>
    <name type="common">Svalbard reindeer</name>
    <dbReference type="NCBI Taxonomy" id="3082113"/>
    <lineage>
        <taxon>Eukaryota</taxon>
        <taxon>Metazoa</taxon>
        <taxon>Chordata</taxon>
        <taxon>Craniata</taxon>
        <taxon>Vertebrata</taxon>
        <taxon>Euteleostomi</taxon>
        <taxon>Mammalia</taxon>
        <taxon>Eutheria</taxon>
        <taxon>Laurasiatheria</taxon>
        <taxon>Artiodactyla</taxon>
        <taxon>Ruminantia</taxon>
        <taxon>Pecora</taxon>
        <taxon>Cervidae</taxon>
        <taxon>Odocoileinae</taxon>
        <taxon>Rangifer</taxon>
    </lineage>
</organism>
<accession>A0ABN8ZQJ3</accession>
<sequence>MSPEPSRRCTHCSRPHSSSADPAGVLCVTESAMCLPQVGVGPSPGHPQARPGLSTLSLEPLLPPAPRLSPWSLAMLSVHLSFPICVQARRPNLTINGNISRGPQTTAKQLGG</sequence>
<evidence type="ECO:0000256" key="1">
    <source>
        <dbReference type="SAM" id="MobiDB-lite"/>
    </source>
</evidence>
<reference evidence="2" key="1">
    <citation type="submission" date="2023-04" db="EMBL/GenBank/DDBJ databases">
        <authorList>
            <consortium name="ELIXIR-Norway"/>
        </authorList>
    </citation>
    <scope>NUCLEOTIDE SEQUENCE [LARGE SCALE GENOMIC DNA]</scope>
</reference>
<evidence type="ECO:0000313" key="3">
    <source>
        <dbReference type="Proteomes" id="UP001176941"/>
    </source>
</evidence>
<proteinExistence type="predicted"/>
<gene>
    <name evidence="2" type="ORF">MRATA1EN1_LOCUS24996</name>
</gene>